<evidence type="ECO:0000313" key="2">
    <source>
        <dbReference type="EMBL" id="PZP45974.1"/>
    </source>
</evidence>
<dbReference type="SUPFAM" id="SSF110849">
    <property type="entry name" value="ParB/Sulfiredoxin"/>
    <property type="match status" value="1"/>
</dbReference>
<dbReference type="Gene3D" id="3.90.1530.30">
    <property type="match status" value="1"/>
</dbReference>
<dbReference type="AlphaFoldDB" id="A0A2W5EVK7"/>
<dbReference type="InterPro" id="IPR003115">
    <property type="entry name" value="ParB_N"/>
</dbReference>
<dbReference type="InterPro" id="IPR036086">
    <property type="entry name" value="ParB/Sulfiredoxin_sf"/>
</dbReference>
<dbReference type="PANTHER" id="PTHR33375:SF1">
    <property type="entry name" value="CHROMOSOME-PARTITIONING PROTEIN PARB-RELATED"/>
    <property type="match status" value="1"/>
</dbReference>
<dbReference type="GO" id="GO:0005694">
    <property type="term" value="C:chromosome"/>
    <property type="evidence" value="ECO:0007669"/>
    <property type="project" value="TreeGrafter"/>
</dbReference>
<dbReference type="SMART" id="SM00470">
    <property type="entry name" value="ParB"/>
    <property type="match status" value="1"/>
</dbReference>
<sequence>MPKPQNVAKIDVRTKEVRDIPLSEIDIPENRARSFDPDEAKALAFVIASSGLQHPIRVRAVGNRFRLVAGRKRLEAIRLLEWEAIPSTVSNAETDDDARLEEVMENLGRYDLNKLDRCQHLYELKQVYERLHPESKNGGDRKSEIRTQNLRSDAENPEIFGFAATMAEKIGMSRRSIELAVEIWTGLTPESRQRLAGTRLANHQSGLKELSEQSPAAQAGVLDLLLSDTPAASTVSEAVTIFRKGTAMTPAEKKLETVKRTLNSLPAPVADAAVSAQVDARIAEMKKNIAILSKFFADLKDDDLDSVIDQNEDRVIASLKRRGRIQ</sequence>
<comment type="caution">
    <text evidence="2">The sequence shown here is derived from an EMBL/GenBank/DDBJ whole genome shotgun (WGS) entry which is preliminary data.</text>
</comment>
<protein>
    <submittedName>
        <fullName evidence="2">Chromosome partitioning protein ParB</fullName>
    </submittedName>
</protein>
<proteinExistence type="predicted"/>
<name>A0A2W5EVK7_9HYPH</name>
<reference evidence="2 3" key="1">
    <citation type="submission" date="2017-08" db="EMBL/GenBank/DDBJ databases">
        <title>Infants hospitalized years apart are colonized by the same room-sourced microbial strains.</title>
        <authorList>
            <person name="Brooks B."/>
            <person name="Olm M.R."/>
            <person name="Firek B.A."/>
            <person name="Baker R."/>
            <person name="Thomas B.C."/>
            <person name="Morowitz M.J."/>
            <person name="Banfield J.F."/>
        </authorList>
    </citation>
    <scope>NUCLEOTIDE SEQUENCE [LARGE SCALE GENOMIC DNA]</scope>
    <source>
        <strain evidence="2">S2_009_000_R2_73</strain>
    </source>
</reference>
<dbReference type="Proteomes" id="UP000249769">
    <property type="component" value="Unassembled WGS sequence"/>
</dbReference>
<evidence type="ECO:0000259" key="1">
    <source>
        <dbReference type="SMART" id="SM00470"/>
    </source>
</evidence>
<dbReference type="GO" id="GO:0007059">
    <property type="term" value="P:chromosome segregation"/>
    <property type="evidence" value="ECO:0007669"/>
    <property type="project" value="TreeGrafter"/>
</dbReference>
<evidence type="ECO:0000313" key="3">
    <source>
        <dbReference type="Proteomes" id="UP000249769"/>
    </source>
</evidence>
<gene>
    <name evidence="2" type="ORF">DI595_18305</name>
</gene>
<dbReference type="Pfam" id="PF02195">
    <property type="entry name" value="ParB_N"/>
    <property type="match status" value="1"/>
</dbReference>
<accession>A0A2W5EVK7</accession>
<organism evidence="2 3">
    <name type="scientific">Agrobacterium fabrum</name>
    <dbReference type="NCBI Taxonomy" id="1176649"/>
    <lineage>
        <taxon>Bacteria</taxon>
        <taxon>Pseudomonadati</taxon>
        <taxon>Pseudomonadota</taxon>
        <taxon>Alphaproteobacteria</taxon>
        <taxon>Hyphomicrobiales</taxon>
        <taxon>Rhizobiaceae</taxon>
        <taxon>Rhizobium/Agrobacterium group</taxon>
        <taxon>Agrobacterium</taxon>
        <taxon>Agrobacterium tumefaciens complex</taxon>
    </lineage>
</organism>
<dbReference type="PANTHER" id="PTHR33375">
    <property type="entry name" value="CHROMOSOME-PARTITIONING PROTEIN PARB-RELATED"/>
    <property type="match status" value="1"/>
</dbReference>
<feature type="domain" description="ParB-like N-terminal" evidence="1">
    <location>
        <begin position="18"/>
        <end position="107"/>
    </location>
</feature>
<dbReference type="InterPro" id="IPR050336">
    <property type="entry name" value="Chromosome_partition/occlusion"/>
</dbReference>
<dbReference type="EMBL" id="QFOL01000292">
    <property type="protein sequence ID" value="PZP45974.1"/>
    <property type="molecule type" value="Genomic_DNA"/>
</dbReference>